<evidence type="ECO:0000256" key="1">
    <source>
        <dbReference type="SAM" id="Phobius"/>
    </source>
</evidence>
<evidence type="ECO:0000313" key="2">
    <source>
        <dbReference type="EMBL" id="PYE12289.1"/>
    </source>
</evidence>
<organism evidence="2 3">
    <name type="scientific">Williamsia limnetica</name>
    <dbReference type="NCBI Taxonomy" id="882452"/>
    <lineage>
        <taxon>Bacteria</taxon>
        <taxon>Bacillati</taxon>
        <taxon>Actinomycetota</taxon>
        <taxon>Actinomycetes</taxon>
        <taxon>Mycobacteriales</taxon>
        <taxon>Nocardiaceae</taxon>
        <taxon>Williamsia</taxon>
    </lineage>
</organism>
<keyword evidence="3" id="KW-1185">Reference proteome</keyword>
<feature type="transmembrane region" description="Helical" evidence="1">
    <location>
        <begin position="128"/>
        <end position="149"/>
    </location>
</feature>
<proteinExistence type="predicted"/>
<keyword evidence="1" id="KW-0472">Membrane</keyword>
<gene>
    <name evidence="2" type="ORF">DFR67_12312</name>
</gene>
<name>A0A318REY8_WILLI</name>
<feature type="transmembrane region" description="Helical" evidence="1">
    <location>
        <begin position="33"/>
        <end position="55"/>
    </location>
</feature>
<feature type="transmembrane region" description="Helical" evidence="1">
    <location>
        <begin position="67"/>
        <end position="85"/>
    </location>
</feature>
<comment type="caution">
    <text evidence="2">The sequence shown here is derived from an EMBL/GenBank/DDBJ whole genome shotgun (WGS) entry which is preliminary data.</text>
</comment>
<sequence>MVDRRRPGQEAFTLNDAPRGRGRAAIAVDMPSIHVTVLILALLATTGLTVALGITDPHDPSNYPSKFLIWNLFLAWIPLLFALGFSIVRSRWLLAVLGVGWLAFLPNAPYLITDLVHLREGYELWRHVLQYGFAAWTGIMLGVVSMLLVHRRTNREAGSVAGWAVVGFLRARLRDGVGAEHGRGYRAGSNGARTRPGMNVPSTRYARATVRRTMLMTAVCSFRSYRDHRCRQV</sequence>
<keyword evidence="1" id="KW-0812">Transmembrane</keyword>
<protein>
    <submittedName>
        <fullName evidence="2">Uncharacterized protein DUF1361</fullName>
    </submittedName>
</protein>
<dbReference type="Pfam" id="PF07099">
    <property type="entry name" value="DUF1361"/>
    <property type="match status" value="1"/>
</dbReference>
<keyword evidence="1" id="KW-1133">Transmembrane helix</keyword>
<dbReference type="AlphaFoldDB" id="A0A318REY8"/>
<reference evidence="2 3" key="1">
    <citation type="submission" date="2018-06" db="EMBL/GenBank/DDBJ databases">
        <title>Genomic Encyclopedia of Type Strains, Phase IV (KMG-IV): sequencing the most valuable type-strain genomes for metagenomic binning, comparative biology and taxonomic classification.</title>
        <authorList>
            <person name="Goeker M."/>
        </authorList>
    </citation>
    <scope>NUCLEOTIDE SEQUENCE [LARGE SCALE GENOMIC DNA]</scope>
    <source>
        <strain evidence="2 3">DSM 45521</strain>
    </source>
</reference>
<dbReference type="EMBL" id="QJSP01000023">
    <property type="protein sequence ID" value="PYE12289.1"/>
    <property type="molecule type" value="Genomic_DNA"/>
</dbReference>
<dbReference type="Proteomes" id="UP000247591">
    <property type="component" value="Unassembled WGS sequence"/>
</dbReference>
<evidence type="ECO:0000313" key="3">
    <source>
        <dbReference type="Proteomes" id="UP000247591"/>
    </source>
</evidence>
<dbReference type="InterPro" id="IPR009793">
    <property type="entry name" value="DUF1361"/>
</dbReference>
<accession>A0A318REY8</accession>
<feature type="transmembrane region" description="Helical" evidence="1">
    <location>
        <begin position="92"/>
        <end position="112"/>
    </location>
</feature>